<protein>
    <recommendedName>
        <fullName evidence="4">Secreted protein</fullName>
    </recommendedName>
</protein>
<dbReference type="AlphaFoldDB" id="A0A9P8UR91"/>
<evidence type="ECO:0000313" key="2">
    <source>
        <dbReference type="EMBL" id="KAH6656893.1"/>
    </source>
</evidence>
<proteinExistence type="predicted"/>
<evidence type="ECO:0000256" key="1">
    <source>
        <dbReference type="SAM" id="SignalP"/>
    </source>
</evidence>
<dbReference type="Proteomes" id="UP000758603">
    <property type="component" value="Unassembled WGS sequence"/>
</dbReference>
<keyword evidence="3" id="KW-1185">Reference proteome</keyword>
<evidence type="ECO:0008006" key="4">
    <source>
        <dbReference type="Google" id="ProtNLM"/>
    </source>
</evidence>
<comment type="caution">
    <text evidence="2">The sequence shown here is derived from an EMBL/GenBank/DDBJ whole genome shotgun (WGS) entry which is preliminary data.</text>
</comment>
<name>A0A9P8UR91_9PEZI</name>
<evidence type="ECO:0000313" key="3">
    <source>
        <dbReference type="Proteomes" id="UP000758603"/>
    </source>
</evidence>
<dbReference type="RefSeq" id="XP_045961127.1">
    <property type="nucleotide sequence ID" value="XM_046101915.1"/>
</dbReference>
<feature type="chain" id="PRO_5040451872" description="Secreted protein" evidence="1">
    <location>
        <begin position="22"/>
        <end position="73"/>
    </location>
</feature>
<gene>
    <name evidence="2" type="ORF">BKA67DRAFT_553518</name>
</gene>
<sequence>MSHIRRLLACFLCLFSYQINNDHTCPLHSQQNCCGTTFADFIFSGMCWKDHSACNRAAVVTIHSRACSRHSSD</sequence>
<dbReference type="GeneID" id="70130807"/>
<feature type="signal peptide" evidence="1">
    <location>
        <begin position="1"/>
        <end position="21"/>
    </location>
</feature>
<reference evidence="2" key="1">
    <citation type="journal article" date="2021" name="Nat. Commun.">
        <title>Genetic determinants of endophytism in the Arabidopsis root mycobiome.</title>
        <authorList>
            <person name="Mesny F."/>
            <person name="Miyauchi S."/>
            <person name="Thiergart T."/>
            <person name="Pickel B."/>
            <person name="Atanasova L."/>
            <person name="Karlsson M."/>
            <person name="Huettel B."/>
            <person name="Barry K.W."/>
            <person name="Haridas S."/>
            <person name="Chen C."/>
            <person name="Bauer D."/>
            <person name="Andreopoulos W."/>
            <person name="Pangilinan J."/>
            <person name="LaButti K."/>
            <person name="Riley R."/>
            <person name="Lipzen A."/>
            <person name="Clum A."/>
            <person name="Drula E."/>
            <person name="Henrissat B."/>
            <person name="Kohler A."/>
            <person name="Grigoriev I.V."/>
            <person name="Martin F.M."/>
            <person name="Hacquard S."/>
        </authorList>
    </citation>
    <scope>NUCLEOTIDE SEQUENCE</scope>
    <source>
        <strain evidence="2">MPI-SDFR-AT-0073</strain>
    </source>
</reference>
<accession>A0A9P8UR91</accession>
<organism evidence="2 3">
    <name type="scientific">Truncatella angustata</name>
    <dbReference type="NCBI Taxonomy" id="152316"/>
    <lineage>
        <taxon>Eukaryota</taxon>
        <taxon>Fungi</taxon>
        <taxon>Dikarya</taxon>
        <taxon>Ascomycota</taxon>
        <taxon>Pezizomycotina</taxon>
        <taxon>Sordariomycetes</taxon>
        <taxon>Xylariomycetidae</taxon>
        <taxon>Amphisphaeriales</taxon>
        <taxon>Sporocadaceae</taxon>
        <taxon>Truncatella</taxon>
    </lineage>
</organism>
<keyword evidence="1" id="KW-0732">Signal</keyword>
<dbReference type="EMBL" id="JAGPXC010000002">
    <property type="protein sequence ID" value="KAH6656893.1"/>
    <property type="molecule type" value="Genomic_DNA"/>
</dbReference>